<evidence type="ECO:0000313" key="2">
    <source>
        <dbReference type="EMBL" id="KAG2906219.1"/>
    </source>
</evidence>
<accession>A0A8T1K7I9</accession>
<feature type="region of interest" description="Disordered" evidence="1">
    <location>
        <begin position="92"/>
        <end position="156"/>
    </location>
</feature>
<proteinExistence type="predicted"/>
<dbReference type="Proteomes" id="UP000774804">
    <property type="component" value="Unassembled WGS sequence"/>
</dbReference>
<evidence type="ECO:0000313" key="3">
    <source>
        <dbReference type="Proteomes" id="UP000774804"/>
    </source>
</evidence>
<protein>
    <submittedName>
        <fullName evidence="2">Uncharacterized protein</fullName>
    </submittedName>
</protein>
<dbReference type="EMBL" id="RCMI01000545">
    <property type="protein sequence ID" value="KAG2906219.1"/>
    <property type="molecule type" value="Genomic_DNA"/>
</dbReference>
<feature type="compositionally biased region" description="Basic and acidic residues" evidence="1">
    <location>
        <begin position="134"/>
        <end position="150"/>
    </location>
</feature>
<name>A0A8T1K7I9_9STRA</name>
<sequence length="156" mass="17782">MTTIESEAKRSGLWQAQQSVEDAVNVFASCASSIAVPRDTAKHRKRRQGQLRDNRSDSASCIISTVLQNPSNNNFEIHVTRATRCRGITRRTARKEFLARSRRAGSDGSHERLTHAHRRRRRGRVGDGYTKRKTSAERRKSWKEAGERNKTSYAKT</sequence>
<feature type="compositionally biased region" description="Basic and acidic residues" evidence="1">
    <location>
        <begin position="94"/>
        <end position="114"/>
    </location>
</feature>
<evidence type="ECO:0000256" key="1">
    <source>
        <dbReference type="SAM" id="MobiDB-lite"/>
    </source>
</evidence>
<comment type="caution">
    <text evidence="2">The sequence shown here is derived from an EMBL/GenBank/DDBJ whole genome shotgun (WGS) entry which is preliminary data.</text>
</comment>
<gene>
    <name evidence="2" type="ORF">PC115_g14345</name>
</gene>
<dbReference type="AlphaFoldDB" id="A0A8T1K7I9"/>
<organism evidence="2 3">
    <name type="scientific">Phytophthora cactorum</name>
    <dbReference type="NCBI Taxonomy" id="29920"/>
    <lineage>
        <taxon>Eukaryota</taxon>
        <taxon>Sar</taxon>
        <taxon>Stramenopiles</taxon>
        <taxon>Oomycota</taxon>
        <taxon>Peronosporomycetes</taxon>
        <taxon>Peronosporales</taxon>
        <taxon>Peronosporaceae</taxon>
        <taxon>Phytophthora</taxon>
    </lineage>
</organism>
<feature type="region of interest" description="Disordered" evidence="1">
    <location>
        <begin position="37"/>
        <end position="59"/>
    </location>
</feature>
<reference evidence="2" key="1">
    <citation type="submission" date="2018-10" db="EMBL/GenBank/DDBJ databases">
        <title>Effector identification in a new, highly contiguous assembly of the strawberry crown rot pathogen Phytophthora cactorum.</title>
        <authorList>
            <person name="Armitage A.D."/>
            <person name="Nellist C.F."/>
            <person name="Bates H."/>
            <person name="Vickerstaff R.J."/>
            <person name="Harrison R.J."/>
        </authorList>
    </citation>
    <scope>NUCLEOTIDE SEQUENCE</scope>
    <source>
        <strain evidence="2">4032</strain>
    </source>
</reference>